<gene>
    <name evidence="1" type="ORF">LX99_03078</name>
</gene>
<evidence type="ECO:0008006" key="3">
    <source>
        <dbReference type="Google" id="ProtNLM"/>
    </source>
</evidence>
<dbReference type="Proteomes" id="UP000245678">
    <property type="component" value="Unassembled WGS sequence"/>
</dbReference>
<proteinExistence type="predicted"/>
<accession>A0A316HA02</accession>
<dbReference type="RefSeq" id="WP_109608658.1">
    <property type="nucleotide sequence ID" value="NZ_QGHA01000005.1"/>
</dbReference>
<dbReference type="Pfam" id="PF21983">
    <property type="entry name" value="NikA-like"/>
    <property type="match status" value="1"/>
</dbReference>
<evidence type="ECO:0000313" key="1">
    <source>
        <dbReference type="EMBL" id="PWK77267.1"/>
    </source>
</evidence>
<comment type="caution">
    <text evidence="1">The sequence shown here is derived from an EMBL/GenBank/DDBJ whole genome shotgun (WGS) entry which is preliminary data.</text>
</comment>
<keyword evidence="2" id="KW-1185">Reference proteome</keyword>
<protein>
    <recommendedName>
        <fullName evidence="3">Mobilization protein MobC</fullName>
    </recommendedName>
</protein>
<evidence type="ECO:0000313" key="2">
    <source>
        <dbReference type="Proteomes" id="UP000245678"/>
    </source>
</evidence>
<dbReference type="AlphaFoldDB" id="A0A316HA02"/>
<sequence length="136" mass="16137">MAKQEDKRIRWKNLRFTPEEYQLLEKRFSKTNFRKLSEYMRSVLLEKPVTVNYRDQAMDDVLEEMVLLRQELNAIGNNLNQAMRCINSAHGNADTRLWMNLMSVINSKLEPSIAQIKERMNQYADVWSQKLRAARA</sequence>
<reference evidence="1 2" key="1">
    <citation type="submission" date="2018-05" db="EMBL/GenBank/DDBJ databases">
        <title>Genomic Encyclopedia of Archaeal and Bacterial Type Strains, Phase II (KMG-II): from individual species to whole genera.</title>
        <authorList>
            <person name="Goeker M."/>
        </authorList>
    </citation>
    <scope>NUCLEOTIDE SEQUENCE [LARGE SCALE GENOMIC DNA]</scope>
    <source>
        <strain evidence="1 2">DSM 19975</strain>
    </source>
</reference>
<dbReference type="InterPro" id="IPR053842">
    <property type="entry name" value="NikA-like"/>
</dbReference>
<name>A0A316HA02_9SPHI</name>
<dbReference type="EMBL" id="QGHA01000005">
    <property type="protein sequence ID" value="PWK77267.1"/>
    <property type="molecule type" value="Genomic_DNA"/>
</dbReference>
<organism evidence="1 2">
    <name type="scientific">Mucilaginibacter oryzae</name>
    <dbReference type="NCBI Taxonomy" id="468058"/>
    <lineage>
        <taxon>Bacteria</taxon>
        <taxon>Pseudomonadati</taxon>
        <taxon>Bacteroidota</taxon>
        <taxon>Sphingobacteriia</taxon>
        <taxon>Sphingobacteriales</taxon>
        <taxon>Sphingobacteriaceae</taxon>
        <taxon>Mucilaginibacter</taxon>
    </lineage>
</organism>